<evidence type="ECO:0000313" key="3">
    <source>
        <dbReference type="Proteomes" id="UP001243195"/>
    </source>
</evidence>
<keyword evidence="1" id="KW-0732">Signal</keyword>
<dbReference type="EMBL" id="JAVIDA010000011">
    <property type="protein sequence ID" value="MDQ9071784.1"/>
    <property type="molecule type" value="Genomic_DNA"/>
</dbReference>
<proteinExistence type="predicted"/>
<organism evidence="2 3">
    <name type="scientific">Acinetobacter gerneri</name>
    <dbReference type="NCBI Taxonomy" id="202952"/>
    <lineage>
        <taxon>Bacteria</taxon>
        <taxon>Pseudomonadati</taxon>
        <taxon>Pseudomonadota</taxon>
        <taxon>Gammaproteobacteria</taxon>
        <taxon>Moraxellales</taxon>
        <taxon>Moraxellaceae</taxon>
        <taxon>Acinetobacter</taxon>
    </lineage>
</organism>
<evidence type="ECO:0008006" key="4">
    <source>
        <dbReference type="Google" id="ProtNLM"/>
    </source>
</evidence>
<feature type="chain" id="PRO_5044004123" description="SH3 domain-containing protein" evidence="1">
    <location>
        <begin position="20"/>
        <end position="121"/>
    </location>
</feature>
<reference evidence="2" key="1">
    <citation type="submission" date="2023-08" db="EMBL/GenBank/DDBJ databases">
        <title>Emergence of clinically-relevant ST2 carbapenem-resistant Acinetobacter baumannii strains in hospital sewages in Zhejiang, East of China.</title>
        <authorList>
            <person name="Kaichao C."/>
            <person name="Zhang R."/>
        </authorList>
    </citation>
    <scope>NUCLEOTIDE SEQUENCE</scope>
    <source>
        <strain evidence="2">M-SY-60</strain>
    </source>
</reference>
<protein>
    <recommendedName>
        <fullName evidence="4">SH3 domain-containing protein</fullName>
    </recommendedName>
</protein>
<dbReference type="AlphaFoldDB" id="A0AAW8JIY4"/>
<sequence>MIKILLIAILSTLSFGALANSACDKLDKIADENGTMYGTKYNFVVTGPKGFRSYFHSAPSSQCKIKDLFIITGDSVIGYQEFKNENQTWLYVMYIDKNGNDTSGWIKQKDLKISGRLSPTQ</sequence>
<dbReference type="Proteomes" id="UP001243195">
    <property type="component" value="Unassembled WGS sequence"/>
</dbReference>
<gene>
    <name evidence="2" type="ORF">RFH51_09960</name>
</gene>
<dbReference type="RefSeq" id="WP_308956127.1">
    <property type="nucleotide sequence ID" value="NZ_JAVICY010000012.1"/>
</dbReference>
<name>A0AAW8JIY4_9GAMM</name>
<accession>A0AAW8JIY4</accession>
<feature type="signal peptide" evidence="1">
    <location>
        <begin position="1"/>
        <end position="19"/>
    </location>
</feature>
<comment type="caution">
    <text evidence="2">The sequence shown here is derived from an EMBL/GenBank/DDBJ whole genome shotgun (WGS) entry which is preliminary data.</text>
</comment>
<evidence type="ECO:0000256" key="1">
    <source>
        <dbReference type="SAM" id="SignalP"/>
    </source>
</evidence>
<evidence type="ECO:0000313" key="2">
    <source>
        <dbReference type="EMBL" id="MDQ9071784.1"/>
    </source>
</evidence>